<dbReference type="PROSITE" id="PS50058">
    <property type="entry name" value="G_PROTEIN_GAMMA"/>
    <property type="match status" value="1"/>
</dbReference>
<dbReference type="GO" id="GO:0007186">
    <property type="term" value="P:G protein-coupled receptor signaling pathway"/>
    <property type="evidence" value="ECO:0007669"/>
    <property type="project" value="InterPro"/>
</dbReference>
<dbReference type="VEuPathDB" id="PiroplasmaDB:BMR1_02g02421"/>
<reference evidence="3 4" key="2">
    <citation type="journal article" date="2013" name="PLoS ONE">
        <title>Whole genome mapping and re-organization of the nuclear and mitochondrial genomes of Babesia microti isolates.</title>
        <authorList>
            <person name="Cornillot E."/>
            <person name="Dassouli A."/>
            <person name="Garg A."/>
            <person name="Pachikara N."/>
            <person name="Randazzo S."/>
            <person name="Depoix D."/>
            <person name="Carcy B."/>
            <person name="Delbecq S."/>
            <person name="Frutos R."/>
            <person name="Silva J.C."/>
            <person name="Sutton R."/>
            <person name="Krause P.J."/>
            <person name="Mamoun C.B."/>
        </authorList>
    </citation>
    <scope>NUCLEOTIDE SEQUENCE [LARGE SCALE GENOMIC DNA]</scope>
    <source>
        <strain evidence="3 4">RI</strain>
    </source>
</reference>
<sequence length="484" mass="55072">MNFLKGLVDVILADDAQSFKALKSQNRDSGVCLRLLRKYGVATVSKLSDILRQNEEALEQLTKQIEIDNDTISQLSQSINLKQDLEQRLFNFKKKVVELEAECDELRAKDTINRANISQLTKELVYYKELVESKSEIISGLAIKLYKKDTMRDKSLESELAFAKASVMDMQNKLANLQKMSTRFNMETDHSAIKSISSTNSDDLQRLDTARPNKIDKFGDFTGNIKDMLGDLSEMSSSILSRSATKLRSSPILRMSSDGQQKYNNLYDASDDKFYQLLLEREARAIKVAEKFAIEILNSSQKDNGRALLNSEAELLMDKRLTSLAAQVETMKSQMEAEREKYNEIATMNEELRATCSELKKMINMSRDRIEPPLPNKIEIVYINALDIVHLDLPSTLIESKAFEFNNCSYNAEHTDNVKSSQKFDTWDDFDEPWEEFTPKKDSPTHVPESSVLPIKSCENVCTSPTAGDKANVWDQDMDCFDDV</sequence>
<accession>A0A1R4AAG4</accession>
<feature type="coiled-coil region" evidence="1">
    <location>
        <begin position="321"/>
        <end position="369"/>
    </location>
</feature>
<evidence type="ECO:0000313" key="4">
    <source>
        <dbReference type="Proteomes" id="UP000002899"/>
    </source>
</evidence>
<protein>
    <recommendedName>
        <fullName evidence="2">G protein gamma domain-containing protein</fullName>
    </recommendedName>
</protein>
<feature type="coiled-coil region" evidence="1">
    <location>
        <begin position="44"/>
        <end position="109"/>
    </location>
</feature>
<evidence type="ECO:0000256" key="1">
    <source>
        <dbReference type="SAM" id="Coils"/>
    </source>
</evidence>
<dbReference type="EMBL" id="FO082872">
    <property type="protein sequence ID" value="SJK85998.1"/>
    <property type="molecule type" value="Genomic_DNA"/>
</dbReference>
<organism evidence="3 4">
    <name type="scientific">Babesia microti (strain RI)</name>
    <dbReference type="NCBI Taxonomy" id="1133968"/>
    <lineage>
        <taxon>Eukaryota</taxon>
        <taxon>Sar</taxon>
        <taxon>Alveolata</taxon>
        <taxon>Apicomplexa</taxon>
        <taxon>Aconoidasida</taxon>
        <taxon>Piroplasmida</taxon>
        <taxon>Babesiidae</taxon>
        <taxon>Babesia</taxon>
    </lineage>
</organism>
<evidence type="ECO:0000313" key="3">
    <source>
        <dbReference type="EMBL" id="SJK85998.1"/>
    </source>
</evidence>
<reference evidence="3 4" key="1">
    <citation type="journal article" date="2012" name="Nucleic Acids Res.">
        <title>Sequencing of the smallest Apicomplexan genome from the human pathogen Babesia microti.</title>
        <authorList>
            <person name="Cornillot E."/>
            <person name="Hadj-Kaddour K."/>
            <person name="Dassouli A."/>
            <person name="Noel B."/>
            <person name="Ranwez V."/>
            <person name="Vacherie B."/>
            <person name="Augagneur Y."/>
            <person name="Bres V."/>
            <person name="Duclos A."/>
            <person name="Randazzo S."/>
            <person name="Carcy B."/>
            <person name="Debierre-Grockiego F."/>
            <person name="Delbecq S."/>
            <person name="Moubri-Menage K."/>
            <person name="Shams-Eldin H."/>
            <person name="Usmani-Brown S."/>
            <person name="Bringaud F."/>
            <person name="Wincker P."/>
            <person name="Vivares C.P."/>
            <person name="Schwarz R.T."/>
            <person name="Schetters T.P."/>
            <person name="Krause P.J."/>
            <person name="Gorenflot A."/>
            <person name="Berry V."/>
            <person name="Barbe V."/>
            <person name="Ben Mamoun C."/>
        </authorList>
    </citation>
    <scope>NUCLEOTIDE SEQUENCE [LARGE SCALE GENOMIC DNA]</scope>
    <source>
        <strain evidence="3 4">RI</strain>
    </source>
</reference>
<dbReference type="InterPro" id="IPR015898">
    <property type="entry name" value="G-protein_gamma-like_dom"/>
</dbReference>
<name>A0A1R4AAG4_BABMR</name>
<dbReference type="RefSeq" id="XP_021338197.1">
    <property type="nucleotide sequence ID" value="XM_021481569.1"/>
</dbReference>
<reference evidence="3 4" key="3">
    <citation type="journal article" date="2016" name="Sci. Rep.">
        <title>Genome-wide diversity and gene expression profiling of Babesia microti isolates identify polymorphic genes that mediate host-pathogen interactions.</title>
        <authorList>
            <person name="Silva J.C."/>
            <person name="Cornillot E."/>
            <person name="McCracken C."/>
            <person name="Usmani-Brown S."/>
            <person name="Dwivedi A."/>
            <person name="Ifeonu O.O."/>
            <person name="Crabtree J."/>
            <person name="Gotia H.T."/>
            <person name="Virji A.Z."/>
            <person name="Reynes C."/>
            <person name="Colinge J."/>
            <person name="Kumar V."/>
            <person name="Lawres L."/>
            <person name="Pazzi J.E."/>
            <person name="Pablo J.V."/>
            <person name="Hung C."/>
            <person name="Brancato J."/>
            <person name="Kumari P."/>
            <person name="Orvis J."/>
            <person name="Tretina K."/>
            <person name="Chibucos M."/>
            <person name="Ott S."/>
            <person name="Sadzewicz L."/>
            <person name="Sengamalay N."/>
            <person name="Shetty A.C."/>
            <person name="Su Q."/>
            <person name="Tallon L."/>
            <person name="Fraser C.M."/>
            <person name="Frutos R."/>
            <person name="Molina D.M."/>
            <person name="Krause P.J."/>
            <person name="Ben Mamoun C."/>
        </authorList>
    </citation>
    <scope>NUCLEOTIDE SEQUENCE [LARGE SCALE GENOMIC DNA]</scope>
    <source>
        <strain evidence="3 4">RI</strain>
    </source>
</reference>
<dbReference type="Proteomes" id="UP000002899">
    <property type="component" value="Chromosome II"/>
</dbReference>
<keyword evidence="4" id="KW-1185">Reference proteome</keyword>
<dbReference type="AlphaFoldDB" id="A0A1R4AAG4"/>
<feature type="domain" description="G protein gamma" evidence="2">
    <location>
        <begin position="92"/>
        <end position="155"/>
    </location>
</feature>
<evidence type="ECO:0000259" key="2">
    <source>
        <dbReference type="PROSITE" id="PS50058"/>
    </source>
</evidence>
<dbReference type="GeneID" id="24424270"/>
<dbReference type="KEGG" id="bmic:BMR1_02g02421"/>
<keyword evidence="1" id="KW-0175">Coiled coil</keyword>
<proteinExistence type="predicted"/>